<dbReference type="InterPro" id="IPR012334">
    <property type="entry name" value="Pectin_lyas_fold"/>
</dbReference>
<keyword evidence="5" id="KW-1185">Reference proteome</keyword>
<dbReference type="Gene3D" id="2.60.40.10">
    <property type="entry name" value="Immunoglobulins"/>
    <property type="match status" value="2"/>
</dbReference>
<evidence type="ECO:0000256" key="1">
    <source>
        <dbReference type="SAM" id="SignalP"/>
    </source>
</evidence>
<dbReference type="Gene3D" id="3.40.50.1820">
    <property type="entry name" value="alpha/beta hydrolase"/>
    <property type="match status" value="1"/>
</dbReference>
<dbReference type="SUPFAM" id="SSF53474">
    <property type="entry name" value="alpha/beta-Hydrolases"/>
    <property type="match status" value="1"/>
</dbReference>
<evidence type="ECO:0000259" key="3">
    <source>
        <dbReference type="Pfam" id="PF18998"/>
    </source>
</evidence>
<dbReference type="InterPro" id="IPR006626">
    <property type="entry name" value="PbH1"/>
</dbReference>
<dbReference type="SUPFAM" id="SSF51126">
    <property type="entry name" value="Pectin lyase-like"/>
    <property type="match status" value="1"/>
</dbReference>
<proteinExistence type="predicted"/>
<dbReference type="EMBL" id="FWEV01000284">
    <property type="protein sequence ID" value="SLM31773.1"/>
    <property type="molecule type" value="Genomic_DNA"/>
</dbReference>
<gene>
    <name evidence="4" type="ORF">MTBBW1_420038</name>
</gene>
<name>A0A1W1HH65_9BACT</name>
<feature type="chain" id="PRO_5012122223" evidence="1">
    <location>
        <begin position="27"/>
        <end position="1553"/>
    </location>
</feature>
<feature type="domain" description="Bacterial repeat" evidence="3">
    <location>
        <begin position="350"/>
        <end position="418"/>
    </location>
</feature>
<reference evidence="4 5" key="1">
    <citation type="submission" date="2017-03" db="EMBL/GenBank/DDBJ databases">
        <authorList>
            <person name="Afonso C.L."/>
            <person name="Miller P.J."/>
            <person name="Scott M.A."/>
            <person name="Spackman E."/>
            <person name="Goraichik I."/>
            <person name="Dimitrov K.M."/>
            <person name="Suarez D.L."/>
            <person name="Swayne D.E."/>
        </authorList>
    </citation>
    <scope>NUCLEOTIDE SEQUENCE [LARGE SCALE GENOMIC DNA]</scope>
    <source>
        <strain evidence="4">PRJEB14757</strain>
    </source>
</reference>
<dbReference type="RefSeq" id="WP_186441117.1">
    <property type="nucleotide sequence ID" value="NZ_LT828541.1"/>
</dbReference>
<dbReference type="Proteomes" id="UP000191931">
    <property type="component" value="Unassembled WGS sequence"/>
</dbReference>
<evidence type="ECO:0000313" key="4">
    <source>
        <dbReference type="EMBL" id="SLM31773.1"/>
    </source>
</evidence>
<feature type="signal peptide" evidence="1">
    <location>
        <begin position="1"/>
        <end position="26"/>
    </location>
</feature>
<protein>
    <submittedName>
        <fullName evidence="4">Uncharacterized protein</fullName>
    </submittedName>
</protein>
<feature type="domain" description="Right handed beta helix" evidence="2">
    <location>
        <begin position="663"/>
        <end position="783"/>
    </location>
</feature>
<dbReference type="SMART" id="SM00710">
    <property type="entry name" value="PbH1"/>
    <property type="match status" value="5"/>
</dbReference>
<dbReference type="Pfam" id="PF13229">
    <property type="entry name" value="Beta_helix"/>
    <property type="match status" value="1"/>
</dbReference>
<dbReference type="Pfam" id="PF18998">
    <property type="entry name" value="Flg_new_2"/>
    <property type="match status" value="2"/>
</dbReference>
<dbReference type="STRING" id="1246637.MTBBW1_420038"/>
<dbReference type="InterPro" id="IPR029058">
    <property type="entry name" value="AB_hydrolase_fold"/>
</dbReference>
<dbReference type="InterPro" id="IPR044060">
    <property type="entry name" value="Bacterial_rp_domain"/>
</dbReference>
<organism evidence="4 5">
    <name type="scientific">Desulfamplus magnetovallimortis</name>
    <dbReference type="NCBI Taxonomy" id="1246637"/>
    <lineage>
        <taxon>Bacteria</taxon>
        <taxon>Pseudomonadati</taxon>
        <taxon>Thermodesulfobacteriota</taxon>
        <taxon>Desulfobacteria</taxon>
        <taxon>Desulfobacterales</taxon>
        <taxon>Desulfobacteraceae</taxon>
        <taxon>Desulfamplus</taxon>
    </lineage>
</organism>
<dbReference type="InterPro" id="IPR011050">
    <property type="entry name" value="Pectin_lyase_fold/virulence"/>
</dbReference>
<dbReference type="Gene3D" id="2.160.20.10">
    <property type="entry name" value="Single-stranded right-handed beta-helix, Pectin lyase-like"/>
    <property type="match status" value="1"/>
</dbReference>
<feature type="domain" description="Bacterial repeat" evidence="3">
    <location>
        <begin position="428"/>
        <end position="502"/>
    </location>
</feature>
<evidence type="ECO:0000259" key="2">
    <source>
        <dbReference type="Pfam" id="PF13229"/>
    </source>
</evidence>
<accession>A0A1W1HH65</accession>
<keyword evidence="1" id="KW-0732">Signal</keyword>
<sequence length="1553" mass="171900">MIGTKKNIVLILALFLFQIFVCTAHAVVDSTDDNLEENVVIRVLNSDGAPLKGVQIKYQTSSWYDAGDTDSNGEVFLSIPEKYSTITARAHYNGGRLDIRQDIRTNPEIEFHTVKTVVSLVNSEGVPLEGGFVQYVYSSWADFGVTNASGEAAMELLPTTYTFRMSYDEGRVDIKQDIGENPNVIFQTIKVNVRLEDSDGNGLEGGSIIYVRASWIDYGLTDASGNAYRELLTGTYTFRMSYDEGRVDIKQEIGADPIVLFKTSPVTVRLEDSEGNGLEGGRVRYSRASWNDFGVTGTDGNVIRELLDGTYTFRMYVDNKYEDQKSTVAGSTLVNFVSTAPPAPTYSLYLAISPESGGSVVVSPEKSSYSDGENITFSVTPSEGYRFISYGGTNGTEVTGNSLTMNADKSVTLFFEEIPVNDEYHISFTVTPQGGGSISVSPQKDVYNYGDVVEISADAAEGYEFVQFTGEGLNAGSGSATVSENPYSFEVTENVSFTAFFQELDAPDTIIVRNIDELNQAEIAARDGNLLILIDDGEYVLSDQFMVRGDNVTVKSLNGDASKVIVRGKGMDGNVPHVFSVYSDNFTVEDITLGWVRNHGIQVHGELDADNVVVRNVHFRDTYEQMLKISYSGSQEGFSDNGLVEGCSFIYTAGTGPQYYIGGVDGHKSKGWIIRNNLFQDIISPSSALSEGAVHFWSDSTDTIVENNLIINCDRGIMFGLDSSHHHGGVVRNNFIHVNRDVGIYMANAHNTQIYNNTIFLDSNYINAIEYRFEETDVQISNNLTNKAIASRNGGIATISNNVDYAVDSWFVDPYAGDLHLAEAVYVIIDQGMDIDGLTHDIDGDSRESGKIDIGADEVSFELKTIVEIFTEASKTEILSNGKDVAEISTRAVYEDGSEAYINADTIVVTDSNGNSRTLSSTTFTSFVTGEYTIVSSAQDVSGTSVVVNVVEENLTQVQASNISLMHRDGQTFITFEEIVAIVDDENIYYDELYDLVDSYPRSIEYRIYSSDEPITEEMIATLEPVGSVNILSGWNLELWGIGTYNKHAKAIRYVIEDNGAQLGLSQGLFVYNPPQPGLSWYAVTAVVEGVENRTVVENENMAVVYNETVGQGTPVLQRVEFDDNFQWVYDVELYLYTRWEAPPNSSVMGKPYDYLVGKPSNMANPAPVGIHLHCWGGNLYGGYGWWNDAEDGALILASNQYPYDWWTGYHEKYYDKSINSSSWADNGVVRPYSTTRMISFLDWMETGGGWNIDRSRTFTAGSSMGGSGTLMMAIRYPELFSWSRSWVGVHVPEKSPNFKSSYQGVFGKPEYGVLFESFDPDNPDNGTPVWDYYNDVWYLKNHVEKSIGFLSFCNGKNDNAIGWEQAVDFINALQETRQPHLFIWGQAGHSQRTYLPKNGSERHMVIDVRVDQSLPAFTGCTLDDVYGNGDPNDGDASGQVNRYLYWETDDLSDTVDSWGISVALMDTAPEDNCKVDITPRRLQEFYVESGETVSFINIDSATNTIIESGEVTVDEFGLITILQTTISKTGNRIVITPSGFMPHMIQSLRLEM</sequence>
<dbReference type="InterPro" id="IPR013783">
    <property type="entry name" value="Ig-like_fold"/>
</dbReference>
<evidence type="ECO:0000313" key="5">
    <source>
        <dbReference type="Proteomes" id="UP000191931"/>
    </source>
</evidence>
<dbReference type="InterPro" id="IPR039448">
    <property type="entry name" value="Beta_helix"/>
</dbReference>